<dbReference type="AlphaFoldDB" id="A0A2C9UJQ9"/>
<gene>
    <name evidence="1" type="ORF">MANES_14G075300</name>
</gene>
<evidence type="ECO:0000313" key="1">
    <source>
        <dbReference type="EMBL" id="OAY30997.1"/>
    </source>
</evidence>
<protein>
    <submittedName>
        <fullName evidence="1">Uncharacterized protein</fullName>
    </submittedName>
</protein>
<organism evidence="1">
    <name type="scientific">Manihot esculenta</name>
    <name type="common">Cassava</name>
    <name type="synonym">Jatropha manihot</name>
    <dbReference type="NCBI Taxonomy" id="3983"/>
    <lineage>
        <taxon>Eukaryota</taxon>
        <taxon>Viridiplantae</taxon>
        <taxon>Streptophyta</taxon>
        <taxon>Embryophyta</taxon>
        <taxon>Tracheophyta</taxon>
        <taxon>Spermatophyta</taxon>
        <taxon>Magnoliopsida</taxon>
        <taxon>eudicotyledons</taxon>
        <taxon>Gunneridae</taxon>
        <taxon>Pentapetalae</taxon>
        <taxon>rosids</taxon>
        <taxon>fabids</taxon>
        <taxon>Malpighiales</taxon>
        <taxon>Euphorbiaceae</taxon>
        <taxon>Crotonoideae</taxon>
        <taxon>Manihoteae</taxon>
        <taxon>Manihot</taxon>
    </lineage>
</organism>
<proteinExistence type="predicted"/>
<accession>A0A2C9UJQ9</accession>
<dbReference type="EMBL" id="CM004400">
    <property type="protein sequence ID" value="OAY30997.1"/>
    <property type="molecule type" value="Genomic_DNA"/>
</dbReference>
<name>A0A2C9UJQ9_MANES</name>
<reference evidence="1" key="1">
    <citation type="submission" date="2016-02" db="EMBL/GenBank/DDBJ databases">
        <title>WGS assembly of Manihot esculenta.</title>
        <authorList>
            <person name="Bredeson J.V."/>
            <person name="Prochnik S.E."/>
            <person name="Lyons J.B."/>
            <person name="Schmutz J."/>
            <person name="Grimwood J."/>
            <person name="Vrebalov J."/>
            <person name="Bart R.S."/>
            <person name="Amuge T."/>
            <person name="Ferguson M.E."/>
            <person name="Green R."/>
            <person name="Putnam N."/>
            <person name="Stites J."/>
            <person name="Rounsley S."/>
            <person name="Rokhsar D.S."/>
        </authorList>
    </citation>
    <scope>NUCLEOTIDE SEQUENCE [LARGE SCALE GENOMIC DNA]</scope>
    <source>
        <tissue evidence="1">Leaf</tissue>
    </source>
</reference>
<sequence>MILLKIITSIAVDFLDFWAMNTDSAMNYFMILQSMDILGEQNSVFVWYERSERRFNNGIWRIEVIK</sequence>